<dbReference type="InterPro" id="IPR005537">
    <property type="entry name" value="RAMP_III_fam"/>
</dbReference>
<dbReference type="InterPro" id="IPR052216">
    <property type="entry name" value="CRISPR_Csm3_endoribonuclease"/>
</dbReference>
<organism evidence="4 5">
    <name type="scientific">Selenomonas timonae</name>
    <dbReference type="NCBI Taxonomy" id="2754044"/>
    <lineage>
        <taxon>Bacteria</taxon>
        <taxon>Bacillati</taxon>
        <taxon>Bacillota</taxon>
        <taxon>Negativicutes</taxon>
        <taxon>Selenomonadales</taxon>
        <taxon>Selenomonadaceae</taxon>
        <taxon>Selenomonas</taxon>
    </lineage>
</organism>
<dbReference type="CDD" id="cd09726">
    <property type="entry name" value="RAMP_I_III"/>
    <property type="match status" value="1"/>
</dbReference>
<keyword evidence="1" id="KW-0051">Antiviral defense</keyword>
<evidence type="ECO:0000259" key="3">
    <source>
        <dbReference type="Pfam" id="PF03787"/>
    </source>
</evidence>
<dbReference type="Proteomes" id="UP000515480">
    <property type="component" value="Chromosome"/>
</dbReference>
<dbReference type="Pfam" id="PF03787">
    <property type="entry name" value="RAMPs"/>
    <property type="match status" value="1"/>
</dbReference>
<evidence type="ECO:0000256" key="1">
    <source>
        <dbReference type="ARBA" id="ARBA00023118"/>
    </source>
</evidence>
<proteinExistence type="predicted"/>
<dbReference type="GO" id="GO:0051607">
    <property type="term" value="P:defense response to virus"/>
    <property type="evidence" value="ECO:0007669"/>
    <property type="project" value="UniProtKB-KW"/>
</dbReference>
<name>A0A7G7VJ79_9FIRM</name>
<accession>A0A7G7VJ79</accession>
<evidence type="ECO:0000313" key="4">
    <source>
        <dbReference type="EMBL" id="QNH54172.1"/>
    </source>
</evidence>
<dbReference type="PANTHER" id="PTHR35579">
    <property type="entry name" value="CRISPR SYSTEM CMS ENDORIBONUCLEASE CSM3"/>
    <property type="match status" value="1"/>
</dbReference>
<protein>
    <submittedName>
        <fullName evidence="4">CRISPR-associated protein</fullName>
    </submittedName>
</protein>
<feature type="compositionally biased region" description="Basic and acidic residues" evidence="2">
    <location>
        <begin position="9"/>
        <end position="37"/>
    </location>
</feature>
<evidence type="ECO:0000256" key="2">
    <source>
        <dbReference type="SAM" id="MobiDB-lite"/>
    </source>
</evidence>
<gene>
    <name evidence="4" type="ORF">H1B31_10030</name>
</gene>
<keyword evidence="5" id="KW-1185">Reference proteome</keyword>
<reference evidence="4 5" key="1">
    <citation type="submission" date="2020-07" db="EMBL/GenBank/DDBJ databases">
        <title>Complete genome and description of Selenomonas timonensis sp. nov., a new bacterium isolated from a gingivitis subject.</title>
        <authorList>
            <person name="Antezack A."/>
        </authorList>
    </citation>
    <scope>NUCLEOTIDE SEQUENCE [LARGE SCALE GENOMIC DNA]</scope>
    <source>
        <strain evidence="4 5">Marseille-Q3039</strain>
    </source>
</reference>
<evidence type="ECO:0000313" key="5">
    <source>
        <dbReference type="Proteomes" id="UP000515480"/>
    </source>
</evidence>
<dbReference type="PANTHER" id="PTHR35579:SF3">
    <property type="entry name" value="CRISPR SYSTEM CMS ENDORIBONUCLEASE CSM3"/>
    <property type="match status" value="1"/>
</dbReference>
<feature type="domain" description="CRISPR type III-associated protein" evidence="3">
    <location>
        <begin position="70"/>
        <end position="256"/>
    </location>
</feature>
<dbReference type="KEGG" id="stim:H1B31_10030"/>
<dbReference type="EMBL" id="CP060204">
    <property type="protein sequence ID" value="QNH54172.1"/>
    <property type="molecule type" value="Genomic_DNA"/>
</dbReference>
<sequence length="286" mass="32440">MAKKKAADRRREMNQRREQNRILTAEKNKADERAEERRQWDESIRIPAIQYEPAAQIRDIDAKEPIEVVIETFSPLHLGAGRADIHVDADVVQDDVGLPYFPAKRFKGLLYESGREVAEMAEASGLVLFDRAALDCLFQRGCERKVQLVVSNLRLSEYERIHDDLQYLEERYPSIFRPADILNHYAGLRWQTAIDRETGTAKTTSLHNMRVIEKGKTFRGELRLLDGTIAELSILALAARNLSQCGGKRTRGFGRIGCTLRQGGRDILAPLVERALKNSGQKGGKR</sequence>
<feature type="region of interest" description="Disordered" evidence="2">
    <location>
        <begin position="1"/>
        <end position="37"/>
    </location>
</feature>
<dbReference type="RefSeq" id="WP_185980207.1">
    <property type="nucleotide sequence ID" value="NZ_CP060204.1"/>
</dbReference>
<dbReference type="AlphaFoldDB" id="A0A7G7VJ79"/>